<dbReference type="EMBL" id="FPHH01000049">
    <property type="protein sequence ID" value="SFV58510.1"/>
    <property type="molecule type" value="Genomic_DNA"/>
</dbReference>
<keyword evidence="10" id="KW-0143">Chaperone</keyword>
<dbReference type="NCBIfam" id="TIGR03592">
    <property type="entry name" value="yidC_oxa1_cterm"/>
    <property type="match status" value="1"/>
</dbReference>
<evidence type="ECO:0000256" key="1">
    <source>
        <dbReference type="ARBA" id="ARBA00004429"/>
    </source>
</evidence>
<dbReference type="AlphaFoldDB" id="A0A1W1BY38"/>
<dbReference type="GO" id="GO:0005886">
    <property type="term" value="C:plasma membrane"/>
    <property type="evidence" value="ECO:0007669"/>
    <property type="project" value="UniProtKB-SubCell"/>
</dbReference>
<dbReference type="CDD" id="cd20070">
    <property type="entry name" value="5TM_YidC_Alb3"/>
    <property type="match status" value="1"/>
</dbReference>
<keyword evidence="4" id="KW-0813">Transport</keyword>
<dbReference type="InterPro" id="IPR028055">
    <property type="entry name" value="YidC/Oxa/ALB_C"/>
</dbReference>
<dbReference type="InterPro" id="IPR047196">
    <property type="entry name" value="YidC_ALB_C"/>
</dbReference>
<evidence type="ECO:0000313" key="16">
    <source>
        <dbReference type="EMBL" id="SFV58510.1"/>
    </source>
</evidence>
<evidence type="ECO:0000259" key="15">
    <source>
        <dbReference type="Pfam" id="PF14849"/>
    </source>
</evidence>
<dbReference type="PRINTS" id="PR01900">
    <property type="entry name" value="YIDCPROTEIN"/>
</dbReference>
<dbReference type="GO" id="GO:0051205">
    <property type="term" value="P:protein insertion into membrane"/>
    <property type="evidence" value="ECO:0007669"/>
    <property type="project" value="TreeGrafter"/>
</dbReference>
<evidence type="ECO:0000256" key="12">
    <source>
        <dbReference type="ARBA" id="ARBA00033342"/>
    </source>
</evidence>
<evidence type="ECO:0000256" key="2">
    <source>
        <dbReference type="ARBA" id="ARBA00010527"/>
    </source>
</evidence>
<evidence type="ECO:0000256" key="10">
    <source>
        <dbReference type="ARBA" id="ARBA00023186"/>
    </source>
</evidence>
<proteinExistence type="inferred from homology"/>
<dbReference type="GO" id="GO:0032977">
    <property type="term" value="F:membrane insertase activity"/>
    <property type="evidence" value="ECO:0007669"/>
    <property type="project" value="InterPro"/>
</dbReference>
<evidence type="ECO:0000259" key="14">
    <source>
        <dbReference type="Pfam" id="PF02096"/>
    </source>
</evidence>
<evidence type="ECO:0000256" key="5">
    <source>
        <dbReference type="ARBA" id="ARBA00022475"/>
    </source>
</evidence>
<evidence type="ECO:0000256" key="4">
    <source>
        <dbReference type="ARBA" id="ARBA00022448"/>
    </source>
</evidence>
<accession>A0A1W1BY38</accession>
<feature type="domain" description="Membrane insertase YidC/Oxa/ALB C-terminal" evidence="14">
    <location>
        <begin position="335"/>
        <end position="513"/>
    </location>
</feature>
<comment type="subcellular location">
    <subcellularLocation>
        <location evidence="1">Cell inner membrane</location>
        <topology evidence="1">Multi-pass membrane protein</topology>
    </subcellularLocation>
</comment>
<evidence type="ECO:0000256" key="11">
    <source>
        <dbReference type="ARBA" id="ARBA00033245"/>
    </source>
</evidence>
<comment type="similarity">
    <text evidence="2">Belongs to the OXA1/ALB3/YidC family. Type 1 subfamily.</text>
</comment>
<evidence type="ECO:0000256" key="3">
    <source>
        <dbReference type="ARBA" id="ARBA00015325"/>
    </source>
</evidence>
<keyword evidence="5" id="KW-1003">Cell membrane</keyword>
<evidence type="ECO:0000256" key="6">
    <source>
        <dbReference type="ARBA" id="ARBA00022692"/>
    </source>
</evidence>
<dbReference type="Gene3D" id="2.70.98.90">
    <property type="match status" value="1"/>
</dbReference>
<feature type="transmembrane region" description="Helical" evidence="13">
    <location>
        <begin position="335"/>
        <end position="355"/>
    </location>
</feature>
<dbReference type="NCBIfam" id="TIGR03593">
    <property type="entry name" value="yidC_nterm"/>
    <property type="match status" value="1"/>
</dbReference>
<organism evidence="16">
    <name type="scientific">hydrothermal vent metagenome</name>
    <dbReference type="NCBI Taxonomy" id="652676"/>
    <lineage>
        <taxon>unclassified sequences</taxon>
        <taxon>metagenomes</taxon>
        <taxon>ecological metagenomes</taxon>
    </lineage>
</organism>
<dbReference type="InterPro" id="IPR019998">
    <property type="entry name" value="Membr_insert_YidC"/>
</dbReference>
<feature type="transmembrane region" description="Helical" evidence="13">
    <location>
        <begin position="433"/>
        <end position="457"/>
    </location>
</feature>
<keyword evidence="8 13" id="KW-1133">Transmembrane helix</keyword>
<dbReference type="PANTHER" id="PTHR12428:SF65">
    <property type="entry name" value="CYTOCHROME C OXIDASE ASSEMBLY PROTEIN COX18, MITOCHONDRIAL"/>
    <property type="match status" value="1"/>
</dbReference>
<dbReference type="HAMAP" id="MF_01810">
    <property type="entry name" value="YidC_type1"/>
    <property type="match status" value="1"/>
</dbReference>
<dbReference type="NCBIfam" id="NF002357">
    <property type="entry name" value="PRK01318.2-4"/>
    <property type="match status" value="1"/>
</dbReference>
<name>A0A1W1BY38_9ZZZZ</name>
<evidence type="ECO:0000256" key="7">
    <source>
        <dbReference type="ARBA" id="ARBA00022927"/>
    </source>
</evidence>
<dbReference type="CDD" id="cd19960">
    <property type="entry name" value="YidC_peri"/>
    <property type="match status" value="1"/>
</dbReference>
<gene>
    <name evidence="16" type="ORF">MNB_SM-5-174</name>
</gene>
<evidence type="ECO:0000256" key="13">
    <source>
        <dbReference type="SAM" id="Phobius"/>
    </source>
</evidence>
<feature type="domain" description="Membrane insertase YidC N-terminal" evidence="15">
    <location>
        <begin position="274"/>
        <end position="323"/>
    </location>
</feature>
<feature type="transmembrane region" description="Helical" evidence="13">
    <location>
        <begin position="478"/>
        <end position="499"/>
    </location>
</feature>
<sequence>MLDKMSPNQRLIVAVLLSVIFFVGYTAIFPPKESAVKKTAQANSALTKEQNSVATKVQEASGHAIAEQEKIEKGRSSNIVTIKNKKFILKIDSLGRIASKELLEDKFKNSDHVNAQLIPANSTKPLYIRFANDAINDAASKVPYVASTHNIELDNKPVVVTLTQKLPQVTVTKKLTFYPDGHYDINIKTSKDIRYFVYLGDRPHVSKKLMAVAGDMVYTGDDVVHIIEDGKAEGRQVFQDVKLVSSFDQYTAIILYGFKKDTNVVVERGKDDNPVIYFEANQNVNLHGYIGPKEHKVLKAIDPVLTNAIEYGWFTFAAKPLFATLSWLHSLFGNWGWAIIALTILIRMVLYPLTYKGMVSMQKMKMLAPKLKELKEKYKKDPQKLNAATMEMYKKHGANPLGGCLPMLLQIPVFFALYRTILNSVELQGAPWILWIHDLSLMDPYYILPILMGGSMFMQQHMTPNNFTDPMQEKVFKYLPIIFTFFFITFPSGLVLYWFTNNMFSIAQQYMVNQQFKNAEDLKKSIEKKESVKND</sequence>
<keyword evidence="9 13" id="KW-0472">Membrane</keyword>
<dbReference type="InterPro" id="IPR038221">
    <property type="entry name" value="YidC_periplasmic_sf"/>
</dbReference>
<dbReference type="PRINTS" id="PR00701">
    <property type="entry name" value="60KDINNERMP"/>
</dbReference>
<protein>
    <recommendedName>
        <fullName evidence="3">Membrane protein insertase YidC</fullName>
    </recommendedName>
    <alternativeName>
        <fullName evidence="12">Foldase YidC</fullName>
    </alternativeName>
    <alternativeName>
        <fullName evidence="11">Membrane integrase YidC</fullName>
    </alternativeName>
</protein>
<reference evidence="16" key="1">
    <citation type="submission" date="2016-10" db="EMBL/GenBank/DDBJ databases">
        <authorList>
            <person name="de Groot N.N."/>
        </authorList>
    </citation>
    <scope>NUCLEOTIDE SEQUENCE</scope>
</reference>
<keyword evidence="7" id="KW-0653">Protein transport</keyword>
<dbReference type="PANTHER" id="PTHR12428">
    <property type="entry name" value="OXA1"/>
    <property type="match status" value="1"/>
</dbReference>
<dbReference type="InterPro" id="IPR028053">
    <property type="entry name" value="Membr_insert_YidC_N"/>
</dbReference>
<dbReference type="Pfam" id="PF14849">
    <property type="entry name" value="YidC_periplas"/>
    <property type="match status" value="1"/>
</dbReference>
<evidence type="ECO:0000256" key="9">
    <source>
        <dbReference type="ARBA" id="ARBA00023136"/>
    </source>
</evidence>
<dbReference type="Pfam" id="PF02096">
    <property type="entry name" value="60KD_IMP"/>
    <property type="match status" value="1"/>
</dbReference>
<dbReference type="InterPro" id="IPR001708">
    <property type="entry name" value="YidC/ALB3/OXA1/COX18"/>
</dbReference>
<evidence type="ECO:0000256" key="8">
    <source>
        <dbReference type="ARBA" id="ARBA00022989"/>
    </source>
</evidence>
<keyword evidence="6 13" id="KW-0812">Transmembrane</keyword>
<dbReference type="GO" id="GO:0015031">
    <property type="term" value="P:protein transport"/>
    <property type="evidence" value="ECO:0007669"/>
    <property type="project" value="UniProtKB-KW"/>
</dbReference>
<feature type="transmembrane region" description="Helical" evidence="13">
    <location>
        <begin position="400"/>
        <end position="421"/>
    </location>
</feature>